<evidence type="ECO:0000256" key="5">
    <source>
        <dbReference type="ARBA" id="ARBA00023002"/>
    </source>
</evidence>
<keyword evidence="3" id="KW-0288">FMN</keyword>
<evidence type="ECO:0000313" key="8">
    <source>
        <dbReference type="Proteomes" id="UP000319449"/>
    </source>
</evidence>
<evidence type="ECO:0000256" key="3">
    <source>
        <dbReference type="ARBA" id="ARBA00022643"/>
    </source>
</evidence>
<dbReference type="Gene3D" id="3.20.20.70">
    <property type="entry name" value="Aldolase class I"/>
    <property type="match status" value="1"/>
</dbReference>
<evidence type="ECO:0000256" key="2">
    <source>
        <dbReference type="ARBA" id="ARBA00022630"/>
    </source>
</evidence>
<dbReference type="OrthoDB" id="9784632at2"/>
<evidence type="ECO:0000313" key="7">
    <source>
        <dbReference type="EMBL" id="TWJ33437.1"/>
    </source>
</evidence>
<organism evidence="7 8">
    <name type="scientific">Geobacter argillaceus</name>
    <dbReference type="NCBI Taxonomy" id="345631"/>
    <lineage>
        <taxon>Bacteria</taxon>
        <taxon>Pseudomonadati</taxon>
        <taxon>Thermodesulfobacteriota</taxon>
        <taxon>Desulfuromonadia</taxon>
        <taxon>Geobacterales</taxon>
        <taxon>Geobacteraceae</taxon>
        <taxon>Geobacter</taxon>
    </lineage>
</organism>
<dbReference type="GO" id="GO:0050661">
    <property type="term" value="F:NADP binding"/>
    <property type="evidence" value="ECO:0007669"/>
    <property type="project" value="InterPro"/>
</dbReference>
<dbReference type="CDD" id="cd02932">
    <property type="entry name" value="OYE_YqiM_FMN"/>
    <property type="match status" value="1"/>
</dbReference>
<evidence type="ECO:0000256" key="1">
    <source>
        <dbReference type="ARBA" id="ARBA00001917"/>
    </source>
</evidence>
<dbReference type="AlphaFoldDB" id="A0A562WSL9"/>
<dbReference type="InterPro" id="IPR044152">
    <property type="entry name" value="YqjM-like"/>
</dbReference>
<keyword evidence="2" id="KW-0285">Flavoprotein</keyword>
<reference evidence="7 8" key="1">
    <citation type="submission" date="2019-07" db="EMBL/GenBank/DDBJ databases">
        <title>Genomic Encyclopedia of Archaeal and Bacterial Type Strains, Phase II (KMG-II): from individual species to whole genera.</title>
        <authorList>
            <person name="Goeker M."/>
        </authorList>
    </citation>
    <scope>NUCLEOTIDE SEQUENCE [LARGE SCALE GENOMIC DNA]</scope>
    <source>
        <strain evidence="7 8">ATCC BAA-1139</strain>
    </source>
</reference>
<dbReference type="PANTHER" id="PTHR43303:SF4">
    <property type="entry name" value="NADPH DEHYDROGENASE C23G7.10C-RELATED"/>
    <property type="match status" value="1"/>
</dbReference>
<keyword evidence="5" id="KW-0560">Oxidoreductase</keyword>
<dbReference type="Pfam" id="PF00724">
    <property type="entry name" value="Oxidored_FMN"/>
    <property type="match status" value="1"/>
</dbReference>
<dbReference type="RefSeq" id="WP_145017018.1">
    <property type="nucleotide sequence ID" value="NZ_VLLN01000001.1"/>
</dbReference>
<feature type="domain" description="NADH:flavin oxidoreductase/NADH oxidase N-terminal" evidence="6">
    <location>
        <begin position="4"/>
        <end position="339"/>
    </location>
</feature>
<dbReference type="InterPro" id="IPR013785">
    <property type="entry name" value="Aldolase_TIM"/>
</dbReference>
<keyword evidence="8" id="KW-1185">Reference proteome</keyword>
<comment type="caution">
    <text evidence="7">The sequence shown here is derived from an EMBL/GenBank/DDBJ whole genome shotgun (WGS) entry which is preliminary data.</text>
</comment>
<protein>
    <submittedName>
        <fullName evidence="7">2,4-dienoyl-CoA reductase-like NADH-dependent reductase (Old Yellow Enzyme family)</fullName>
    </submittedName>
</protein>
<dbReference type="SUPFAM" id="SSF51395">
    <property type="entry name" value="FMN-linked oxidoreductases"/>
    <property type="match status" value="1"/>
</dbReference>
<keyword evidence="4" id="KW-0521">NADP</keyword>
<sequence length="353" mass="38269">MSMLFSPLTLRSITFRNRIFVSPMCQYSSHNGLPTDWHLVHLGSRAVGGAGLVMVEATAISPEGRISPDDSGIWSDAHAEAFVPITRFIREQGAVPGIQLAHAGRKGSCSLPWLGGGPLGMGACGWQPLAPSAVPFDVGHPVPRAITLDELDEIEAQFRAAAHRALAAGFQVVELHMAHGYLLHEFLSPLVNQRGDDYGGSLENRLRFPLRVARGVRQEWPKELPLFVRISATDWAAGGWDIDQSVLLARQLKELGVDLMDCSSGFAVPDEPVPFGPGFQVPFAARVRAEAGIASGAVGFITEPAQAEQIVATGQADVVLLGRQMLRDPYWPLHAAKALRVEIPWPNQYLRAN</sequence>
<gene>
    <name evidence="7" type="ORF">JN12_00111</name>
</gene>
<proteinExistence type="predicted"/>
<dbReference type="Proteomes" id="UP000319449">
    <property type="component" value="Unassembled WGS sequence"/>
</dbReference>
<accession>A0A562WSL9</accession>
<dbReference type="InterPro" id="IPR001155">
    <property type="entry name" value="OxRdtase_FMN_N"/>
</dbReference>
<evidence type="ECO:0000256" key="4">
    <source>
        <dbReference type="ARBA" id="ARBA00022857"/>
    </source>
</evidence>
<comment type="cofactor">
    <cofactor evidence="1">
        <name>FMN</name>
        <dbReference type="ChEBI" id="CHEBI:58210"/>
    </cofactor>
</comment>
<dbReference type="GO" id="GO:0010181">
    <property type="term" value="F:FMN binding"/>
    <property type="evidence" value="ECO:0007669"/>
    <property type="project" value="InterPro"/>
</dbReference>
<name>A0A562WSL9_9BACT</name>
<evidence type="ECO:0000259" key="6">
    <source>
        <dbReference type="Pfam" id="PF00724"/>
    </source>
</evidence>
<dbReference type="PANTHER" id="PTHR43303">
    <property type="entry name" value="NADPH DEHYDROGENASE C23G7.10C-RELATED"/>
    <property type="match status" value="1"/>
</dbReference>
<dbReference type="EMBL" id="VLLN01000001">
    <property type="protein sequence ID" value="TWJ33437.1"/>
    <property type="molecule type" value="Genomic_DNA"/>
</dbReference>
<dbReference type="GO" id="GO:0003959">
    <property type="term" value="F:NADPH dehydrogenase activity"/>
    <property type="evidence" value="ECO:0007669"/>
    <property type="project" value="InterPro"/>
</dbReference>